<dbReference type="OrthoDB" id="1300216at2759"/>
<accession>A0A9J5Z2E9</accession>
<comment type="caution">
    <text evidence="1">The sequence shown here is derived from an EMBL/GenBank/DDBJ whole genome shotgun (WGS) entry which is preliminary data.</text>
</comment>
<sequence length="119" mass="13110">MGREETKEFYLNAIGSDSSISSTTCGVSFTLNAEILSSILGERGLVYGFWLGMVFEHFGVPVKEWQIQTIKDVLEVVDHETIPATKRGANAPVQRLKASLTAKDKELDVLRVAHSAELD</sequence>
<gene>
    <name evidence="1" type="ORF">H5410_028342</name>
</gene>
<dbReference type="EMBL" id="JACXVP010000005">
    <property type="protein sequence ID" value="KAG5606850.1"/>
    <property type="molecule type" value="Genomic_DNA"/>
</dbReference>
<name>A0A9J5Z2E9_SOLCO</name>
<protein>
    <submittedName>
        <fullName evidence="1">Uncharacterized protein</fullName>
    </submittedName>
</protein>
<dbReference type="Proteomes" id="UP000824120">
    <property type="component" value="Chromosome 5"/>
</dbReference>
<reference evidence="1 2" key="1">
    <citation type="submission" date="2020-09" db="EMBL/GenBank/DDBJ databases">
        <title>De no assembly of potato wild relative species, Solanum commersonii.</title>
        <authorList>
            <person name="Cho K."/>
        </authorList>
    </citation>
    <scope>NUCLEOTIDE SEQUENCE [LARGE SCALE GENOMIC DNA]</scope>
    <source>
        <strain evidence="1">LZ3.2</strain>
        <tissue evidence="1">Leaf</tissue>
    </source>
</reference>
<organism evidence="1 2">
    <name type="scientific">Solanum commersonii</name>
    <name type="common">Commerson's wild potato</name>
    <name type="synonym">Commerson's nightshade</name>
    <dbReference type="NCBI Taxonomy" id="4109"/>
    <lineage>
        <taxon>Eukaryota</taxon>
        <taxon>Viridiplantae</taxon>
        <taxon>Streptophyta</taxon>
        <taxon>Embryophyta</taxon>
        <taxon>Tracheophyta</taxon>
        <taxon>Spermatophyta</taxon>
        <taxon>Magnoliopsida</taxon>
        <taxon>eudicotyledons</taxon>
        <taxon>Gunneridae</taxon>
        <taxon>Pentapetalae</taxon>
        <taxon>asterids</taxon>
        <taxon>lamiids</taxon>
        <taxon>Solanales</taxon>
        <taxon>Solanaceae</taxon>
        <taxon>Solanoideae</taxon>
        <taxon>Solaneae</taxon>
        <taxon>Solanum</taxon>
    </lineage>
</organism>
<evidence type="ECO:0000313" key="2">
    <source>
        <dbReference type="Proteomes" id="UP000824120"/>
    </source>
</evidence>
<dbReference type="AlphaFoldDB" id="A0A9J5Z2E9"/>
<keyword evidence="2" id="KW-1185">Reference proteome</keyword>
<evidence type="ECO:0000313" key="1">
    <source>
        <dbReference type="EMBL" id="KAG5606850.1"/>
    </source>
</evidence>
<proteinExistence type="predicted"/>